<dbReference type="BioCyc" id="CNIT1237085:G1324-873-MONOMER"/>
<keyword evidence="2" id="KW-1185">Reference proteome</keyword>
<name>K0IIE7_NITGG</name>
<dbReference type="KEGG" id="nga:Ngar_c08750"/>
<dbReference type="AlphaFoldDB" id="K0IIE7"/>
<reference evidence="1 2" key="1">
    <citation type="journal article" date="2012" name="Environ. Microbiol.">
        <title>The genome of the ammonia-oxidizing Candidatus Nitrososphaera gargensis: insights into metabolic versatility and environmental adaptations.</title>
        <authorList>
            <person name="Spang A."/>
            <person name="Poehlein A."/>
            <person name="Offre P."/>
            <person name="Zumbragel S."/>
            <person name="Haider S."/>
            <person name="Rychlik N."/>
            <person name="Nowka B."/>
            <person name="Schmeisser C."/>
            <person name="Lebedeva E.V."/>
            <person name="Rattei T."/>
            <person name="Bohm C."/>
            <person name="Schmid M."/>
            <person name="Galushko A."/>
            <person name="Hatzenpichler R."/>
            <person name="Weinmaier T."/>
            <person name="Daniel R."/>
            <person name="Schleper C."/>
            <person name="Spieck E."/>
            <person name="Streit W."/>
            <person name="Wagner M."/>
        </authorList>
    </citation>
    <scope>NUCLEOTIDE SEQUENCE [LARGE SCALE GENOMIC DNA]</scope>
    <source>
        <strain evidence="2">Ga9.2</strain>
    </source>
</reference>
<sequence>MHGQLALLQRIPGQACGEVMPDFDVIDGWRDELEKMNEGKEGVHHSGTLTLFCTAAGELHAGLFPPAVQTQATVGVVKAHAKKEGVCLLSPTTAPHSM</sequence>
<dbReference type="EMBL" id="CP002408">
    <property type="protein sequence ID" value="AFU57817.1"/>
    <property type="molecule type" value="Genomic_DNA"/>
</dbReference>
<organism evidence="1 2">
    <name type="scientific">Nitrososphaera gargensis (strain Ga9.2)</name>
    <dbReference type="NCBI Taxonomy" id="1237085"/>
    <lineage>
        <taxon>Archaea</taxon>
        <taxon>Nitrososphaerota</taxon>
        <taxon>Nitrososphaeria</taxon>
        <taxon>Nitrososphaerales</taxon>
        <taxon>Nitrososphaeraceae</taxon>
        <taxon>Nitrososphaera</taxon>
    </lineage>
</organism>
<protein>
    <submittedName>
        <fullName evidence="1">Uncharacterized protein</fullName>
    </submittedName>
</protein>
<evidence type="ECO:0000313" key="1">
    <source>
        <dbReference type="EMBL" id="AFU57817.1"/>
    </source>
</evidence>
<dbReference type="Proteomes" id="UP000008037">
    <property type="component" value="Chromosome"/>
</dbReference>
<gene>
    <name evidence="1" type="ordered locus">Ngar_c08750</name>
</gene>
<accession>K0IIE7</accession>
<dbReference type="HOGENOM" id="CLU_2327343_0_0_2"/>
<dbReference type="STRING" id="1237085.Ngar_c08750"/>
<dbReference type="InParanoid" id="K0IIE7"/>
<evidence type="ECO:0000313" key="2">
    <source>
        <dbReference type="Proteomes" id="UP000008037"/>
    </source>
</evidence>
<proteinExistence type="predicted"/>